<dbReference type="InterPro" id="IPR000266">
    <property type="entry name" value="Ribosomal_uS17"/>
</dbReference>
<dbReference type="InterPro" id="IPR012340">
    <property type="entry name" value="NA-bd_OB-fold"/>
</dbReference>
<dbReference type="SUPFAM" id="SSF50249">
    <property type="entry name" value="Nucleic acid-binding proteins"/>
    <property type="match status" value="1"/>
</dbReference>
<dbReference type="Pfam" id="PF00366">
    <property type="entry name" value="Ribosomal_S17"/>
    <property type="match status" value="1"/>
</dbReference>
<dbReference type="AlphaFoldDB" id="A0A650EKA0"/>
<keyword evidence="4 6" id="KW-0689">Ribosomal protein</keyword>
<protein>
    <recommendedName>
        <fullName evidence="6">Small ribosomal subunit protein uS17</fullName>
    </recommendedName>
</protein>
<reference evidence="8" key="1">
    <citation type="journal article" date="2020" name="J. ISSAAS">
        <title>Lactobacilli and other gastrointestinal microbiota of Peromyscus leucopus, reservoir host for agents of Lyme disease and other zoonoses in North America.</title>
        <authorList>
            <person name="Milovic A."/>
            <person name="Bassam K."/>
            <person name="Shao H."/>
            <person name="Chatzistamou I."/>
            <person name="Tufts D.M."/>
            <person name="Diuk-Wasser M."/>
            <person name="Barbour A.G."/>
        </authorList>
    </citation>
    <scope>NUCLEOTIDE SEQUENCE</scope>
    <source>
        <strain evidence="8">LL20</strain>
    </source>
</reference>
<comment type="subunit">
    <text evidence="6">Part of the 30S ribosomal subunit.</text>
</comment>
<comment type="function">
    <text evidence="6">One of the primary rRNA binding proteins, it binds specifically to the 5'-end of 16S ribosomal RNA.</text>
</comment>
<dbReference type="InterPro" id="IPR019979">
    <property type="entry name" value="Ribosomal_uS17_CS"/>
</dbReference>
<keyword evidence="3 6" id="KW-0694">RNA-binding</keyword>
<evidence type="ECO:0000313" key="8">
    <source>
        <dbReference type="EMBL" id="QGT49641.1"/>
    </source>
</evidence>
<dbReference type="NCBIfam" id="NF004123">
    <property type="entry name" value="PRK05610.1"/>
    <property type="match status" value="1"/>
</dbReference>
<dbReference type="PANTHER" id="PTHR10744:SF1">
    <property type="entry name" value="SMALL RIBOSOMAL SUBUNIT PROTEIN US17M"/>
    <property type="match status" value="1"/>
</dbReference>
<evidence type="ECO:0000256" key="5">
    <source>
        <dbReference type="ARBA" id="ARBA00023274"/>
    </source>
</evidence>
<keyword evidence="2 6" id="KW-0699">rRNA-binding</keyword>
<evidence type="ECO:0000256" key="3">
    <source>
        <dbReference type="ARBA" id="ARBA00022884"/>
    </source>
</evidence>
<keyword evidence="5 6" id="KW-0687">Ribonucleoprotein</keyword>
<gene>
    <name evidence="6 8" type="primary">rpsQ</name>
    <name evidence="8" type="ORF">Melaina855_0280</name>
</gene>
<name>A0A650EKA0_9BACT</name>
<evidence type="ECO:0000256" key="6">
    <source>
        <dbReference type="HAMAP-Rule" id="MF_01345"/>
    </source>
</evidence>
<dbReference type="Gene3D" id="2.40.50.140">
    <property type="entry name" value="Nucleic acid-binding proteins"/>
    <property type="match status" value="1"/>
</dbReference>
<dbReference type="GO" id="GO:0003735">
    <property type="term" value="F:structural constituent of ribosome"/>
    <property type="evidence" value="ECO:0007669"/>
    <property type="project" value="UniProtKB-UniRule"/>
</dbReference>
<evidence type="ECO:0000256" key="2">
    <source>
        <dbReference type="ARBA" id="ARBA00022730"/>
    </source>
</evidence>
<dbReference type="HAMAP" id="MF_01345_B">
    <property type="entry name" value="Ribosomal_uS17_B"/>
    <property type="match status" value="1"/>
</dbReference>
<organism evidence="8">
    <name type="scientific">uncultured Candidatus Melainabacteria bacterium</name>
    <dbReference type="NCBI Taxonomy" id="2682970"/>
    <lineage>
        <taxon>Bacteria</taxon>
        <taxon>Bacillati</taxon>
        <taxon>Candidatus Melainabacteria</taxon>
        <taxon>environmental samples</taxon>
    </lineage>
</organism>
<accession>A0A650EKA0</accession>
<evidence type="ECO:0000256" key="4">
    <source>
        <dbReference type="ARBA" id="ARBA00022980"/>
    </source>
</evidence>
<sequence length="81" mass="9304">MPKKEKQGMVVSNKMDKTVVVKVADYEPHPKYKKIIESNKHYKAHDAENVCNEGDIVRIVENRPISGSKRWVVAEVVEKAR</sequence>
<dbReference type="EMBL" id="MN577570">
    <property type="protein sequence ID" value="QGT49641.1"/>
    <property type="molecule type" value="Genomic_DNA"/>
</dbReference>
<proteinExistence type="inferred from homology"/>
<dbReference type="GO" id="GO:0022627">
    <property type="term" value="C:cytosolic small ribosomal subunit"/>
    <property type="evidence" value="ECO:0007669"/>
    <property type="project" value="UniProtKB-UniRule"/>
</dbReference>
<evidence type="ECO:0000256" key="1">
    <source>
        <dbReference type="ARBA" id="ARBA00010254"/>
    </source>
</evidence>
<dbReference type="CDD" id="cd00364">
    <property type="entry name" value="Ribosomal_uS17"/>
    <property type="match status" value="1"/>
</dbReference>
<dbReference type="GO" id="GO:0006412">
    <property type="term" value="P:translation"/>
    <property type="evidence" value="ECO:0007669"/>
    <property type="project" value="UniProtKB-UniRule"/>
</dbReference>
<dbReference type="NCBIfam" id="TIGR03635">
    <property type="entry name" value="uS17_bact"/>
    <property type="match status" value="1"/>
</dbReference>
<dbReference type="InterPro" id="IPR019984">
    <property type="entry name" value="Ribosomal_uS17_bact/chlr"/>
</dbReference>
<dbReference type="PRINTS" id="PR00973">
    <property type="entry name" value="RIBOSOMALS17"/>
</dbReference>
<comment type="similarity">
    <text evidence="1 6 7">Belongs to the universal ribosomal protein uS17 family.</text>
</comment>
<dbReference type="GO" id="GO:0019843">
    <property type="term" value="F:rRNA binding"/>
    <property type="evidence" value="ECO:0007669"/>
    <property type="project" value="UniProtKB-UniRule"/>
</dbReference>
<dbReference type="PANTHER" id="PTHR10744">
    <property type="entry name" value="40S RIBOSOMAL PROTEIN S11 FAMILY MEMBER"/>
    <property type="match status" value="1"/>
</dbReference>
<evidence type="ECO:0000256" key="7">
    <source>
        <dbReference type="RuleBase" id="RU003872"/>
    </source>
</evidence>
<dbReference type="PROSITE" id="PS00056">
    <property type="entry name" value="RIBOSOMAL_S17"/>
    <property type="match status" value="1"/>
</dbReference>